<dbReference type="SUPFAM" id="SSF64288">
    <property type="entry name" value="Chorismate lyase-like"/>
    <property type="match status" value="1"/>
</dbReference>
<dbReference type="EMBL" id="CP150886">
    <property type="protein sequence ID" value="WZB87311.1"/>
    <property type="molecule type" value="Genomic_DNA"/>
</dbReference>
<dbReference type="Proteomes" id="UP001483337">
    <property type="component" value="Chromosome"/>
</dbReference>
<dbReference type="InterPro" id="IPR002800">
    <property type="entry name" value="Rv2949c-like"/>
</dbReference>
<dbReference type="RefSeq" id="WP_353930225.1">
    <property type="nucleotide sequence ID" value="NZ_CP150886.1"/>
</dbReference>
<protein>
    <submittedName>
        <fullName evidence="1">Chorismate pyruvate-lyase family protein</fullName>
    </submittedName>
</protein>
<dbReference type="Gene3D" id="3.40.1410.10">
    <property type="entry name" value="Chorismate lyase-like"/>
    <property type="match status" value="1"/>
</dbReference>
<gene>
    <name evidence="1" type="ORF">WJM97_18295</name>
</gene>
<evidence type="ECO:0000313" key="1">
    <source>
        <dbReference type="EMBL" id="WZB87311.1"/>
    </source>
</evidence>
<proteinExistence type="predicted"/>
<sequence>MKQDLPKILNSNQIVWSDLNFLQRIILTNDGTLTSVLEQYLGERIQLVKISESINTNNQNLPDLELEIGSEIIDRSILLQGTNSQKNFVYAESKIILERLDENFRTQLLTSKTTIGRLWIEFRLETFKEIISIGKEPAQELSDYFVDTTPDTPLLFRTYRVFANRQPIMIITEKFPEKYFLLN</sequence>
<keyword evidence="2" id="KW-1185">Reference proteome</keyword>
<evidence type="ECO:0000313" key="2">
    <source>
        <dbReference type="Proteomes" id="UP001483337"/>
    </source>
</evidence>
<reference evidence="1 2" key="1">
    <citation type="submission" date="2024-04" db="EMBL/GenBank/DDBJ databases">
        <title>Okeanomitos corallinicola gen. &amp; sp. nov. (Nostocales, Cyanobacteria), a new toxic marine heterocyst-forming cyanobacterium from a coral reef.</title>
        <authorList>
            <person name="Li H."/>
            <person name="Li R."/>
            <person name="Kang J."/>
            <person name="Hii K.S."/>
            <person name="Mohamed H.F."/>
            <person name="Xu X."/>
            <person name="Luo Z."/>
        </authorList>
    </citation>
    <scope>NUCLEOTIDE SEQUENCE [LARGE SCALE GENOMIC DNA]</scope>
    <source>
        <strain evidence="1 2">TIOX110</strain>
    </source>
</reference>
<name>A0ABZ2UQB4_9CYAN</name>
<dbReference type="Pfam" id="PF01947">
    <property type="entry name" value="Rv2949c-like"/>
    <property type="match status" value="1"/>
</dbReference>
<accession>A0ABZ2UQB4</accession>
<keyword evidence="1" id="KW-0670">Pyruvate</keyword>
<organism evidence="1 2">
    <name type="scientific">Okeanomitos corallinicola TIOX110</name>
    <dbReference type="NCBI Taxonomy" id="3133117"/>
    <lineage>
        <taxon>Bacteria</taxon>
        <taxon>Bacillati</taxon>
        <taxon>Cyanobacteriota</taxon>
        <taxon>Cyanophyceae</taxon>
        <taxon>Nostocales</taxon>
        <taxon>Aphanizomenonaceae</taxon>
        <taxon>Okeanomitos</taxon>
    </lineage>
</organism>
<dbReference type="InterPro" id="IPR028978">
    <property type="entry name" value="Chorismate_lyase_/UTRA_dom_sf"/>
</dbReference>